<evidence type="ECO:0008006" key="3">
    <source>
        <dbReference type="Google" id="ProtNLM"/>
    </source>
</evidence>
<dbReference type="WBParaSite" id="SMRG1_74290.1">
    <property type="protein sequence ID" value="SMRG1_74290.1"/>
    <property type="gene ID" value="SMRG1_74290"/>
</dbReference>
<proteinExistence type="predicted"/>
<reference evidence="2" key="1">
    <citation type="submission" date="2023-11" db="UniProtKB">
        <authorList>
            <consortium name="WormBaseParasite"/>
        </authorList>
    </citation>
    <scope>IDENTIFICATION</scope>
</reference>
<dbReference type="Gene3D" id="2.60.40.60">
    <property type="entry name" value="Cadherins"/>
    <property type="match status" value="1"/>
</dbReference>
<evidence type="ECO:0000313" key="2">
    <source>
        <dbReference type="WBParaSite" id="SMRG1_74290.1"/>
    </source>
</evidence>
<name>A0AA85AAL5_9TREM</name>
<dbReference type="CDD" id="cd11304">
    <property type="entry name" value="Cadherin_repeat"/>
    <property type="match status" value="1"/>
</dbReference>
<accession>A0AA85AAL5</accession>
<evidence type="ECO:0000313" key="1">
    <source>
        <dbReference type="Proteomes" id="UP000050790"/>
    </source>
</evidence>
<organism evidence="1 2">
    <name type="scientific">Schistosoma margrebowiei</name>
    <dbReference type="NCBI Taxonomy" id="48269"/>
    <lineage>
        <taxon>Eukaryota</taxon>
        <taxon>Metazoa</taxon>
        <taxon>Spiralia</taxon>
        <taxon>Lophotrochozoa</taxon>
        <taxon>Platyhelminthes</taxon>
        <taxon>Trematoda</taxon>
        <taxon>Digenea</taxon>
        <taxon>Strigeidida</taxon>
        <taxon>Schistosomatoidea</taxon>
        <taxon>Schistosomatidae</taxon>
        <taxon>Schistosoma</taxon>
    </lineage>
</organism>
<protein>
    <recommendedName>
        <fullName evidence="3">Cadherin domain-containing protein</fullName>
    </recommendedName>
</protein>
<sequence length="1552" mass="173234">MLTVLVHRIPKFTQTVFTFETKFSNWVNGSLIGSLSLIDENSSLASCGSVQFNIAPGSNYLPVAIDGTTGILKVIESDYETIKNNHTITFPVTVRNANTSLNISDDATVNILIDENYSEEETESEITAVKRGVIVPPNTINVTFSRVNIQNNRNYCLFDTWFIDSVIVLPPGNNSLIMKFSGPSLNNVYYGYIQYLFAYYNGSSIANNYPVKFSNLTYLNNSSSSSGFTMTSQINVSSAPANDSNDFSIRMRFQVGLFPQMSIPPMGTNLTVRMEALLTPKITVDIPMRVSSNCPIQYDSVNFTKCPPQVEVGGVYEYSVDYFISRPIGDYVFTFTTDEFSASIGHISLTLPTTFSTYPEGYKIDTQQFVGYNFVLTTIGYVSVSNLQNPGVYDTTLPMMNRSVRLTVFIQIYRPSLVSVKFEAKISPLGKNSTVNFCESQLIAFAGSNLAAKSNLTLKDTSIVNQVEKLQFFNLQLSILPSTTARYSIYITNTGKLMTEQCSVDYLLTENNSTKKIRLITEYTASQGRRTTGTTTIGIFRNKNPWNVFYNFQIGVKLLYDTTYVLGDTIQTYVQMLSESSNVCSFVVTLPVTSMVKPITTTPVDKTPVVTIEKVEPRNSQPTVNFSTIVEVRVKFVKDFVYMPITFQLQVNSNEANIIRQCIQTVGYLLNTVAPVSYDSSVKPNLARLQINSVYFNESCTDAQCDIAMRYSIIPIITKPLVITSTFTSGVSSFTKTLTITPRDNYSTVLSSSQVPGVDLTSIDSKTVKNQVIPNYMTSLKLTLTLKPNVWQSINFQLYAPGAYQEYILVKPIMLSQSTSLPYVSSVSNSLENMVYISIDKAYYEGIATDQTTSAANQLTYYIPMFTANSVRPLVNFTYNLTVNSISIFGNFIFTTTTPAAFTTTLINIWTLNYPSATDVYKQMCAGGPFEFTLSMCPVERRCSFFTYWINRIVNGIAALNVTKVAVHQIFTDVRLSTSFSLNLTSERSYVRVDYGPSCLINQNFYCTLFKHTLYLMGDCNVTTTINYAFPTFVNVSGSTKNFTGQALVLSPIPSFPIYTDIMIEISPSSVTLQPGQITTINVKYIFPLNSTYLKSTIQINGTGSNNTNESIITISDFKISLGSNLFYTTTAYSSNYLSTYPTNQNDQLSIYFENITNIGTVSVPLMRNTLSLSVDIRLSDSKIVENGTGWPLQITGRFNAVTNISKISVYCIRTGSEKPSIQVVLSQLSSFTFSDYPDRDVVYLQTTVQMMNGTGLECERQSIIFYLSPEIKSINVVNQTGNIDNVTLKTPLNPVSKSVQFIAGRLYFGAKYEVIFSLKFNPSLSTTIVKYPVLVELVCKPYERGSPVVNSCAKQKFYKFKSRLRVQLDYTYPSNLPHYVAMRNPLVQLPDRQANTFLNVGDLLFYCARAFSMKGSLDLVRRCFKIGKLPERIWFDVGPYVEQIIAYTNPLGILFGLGANGGGVIMSKDLGKTWISINSFMYQRTLNTSTEIITASVIPWISSTGSIDNTLSESFCKMRVANQWNVCINAIYANELLLADWTNTCPNIKPF</sequence>
<dbReference type="Proteomes" id="UP000050790">
    <property type="component" value="Unassembled WGS sequence"/>
</dbReference>